<accession>A0A1H6F342</accession>
<dbReference type="Gene3D" id="3.40.50.300">
    <property type="entry name" value="P-loop containing nucleotide triphosphate hydrolases"/>
    <property type="match status" value="1"/>
</dbReference>
<evidence type="ECO:0000313" key="1">
    <source>
        <dbReference type="EMBL" id="SEH04588.1"/>
    </source>
</evidence>
<dbReference type="AlphaFoldDB" id="A0A1H6F342"/>
<organism evidence="1 2">
    <name type="scientific">Candidatus Venteria ishoeyi</name>
    <dbReference type="NCBI Taxonomy" id="1899563"/>
    <lineage>
        <taxon>Bacteria</taxon>
        <taxon>Pseudomonadati</taxon>
        <taxon>Pseudomonadota</taxon>
        <taxon>Gammaproteobacteria</taxon>
        <taxon>Thiotrichales</taxon>
        <taxon>Thiotrichaceae</taxon>
        <taxon>Venteria</taxon>
    </lineage>
</organism>
<gene>
    <name evidence="1" type="ORF">MBHS_00437</name>
</gene>
<reference evidence="1 2" key="1">
    <citation type="submission" date="2016-10" db="EMBL/GenBank/DDBJ databases">
        <authorList>
            <person name="de Groot N.N."/>
        </authorList>
    </citation>
    <scope>NUCLEOTIDE SEQUENCE [LARGE SCALE GENOMIC DNA]</scope>
    <source>
        <strain evidence="1">MBHS1</strain>
    </source>
</reference>
<dbReference type="Proteomes" id="UP000236724">
    <property type="component" value="Unassembled WGS sequence"/>
</dbReference>
<sequence>MLPAQERCRGLPNLIERGDYFVIHAARQSGKTTLLMDLVKQLNDSGLYHVLYCSLESVQNIADVERGIPAVVQELNSQVQFNPALRDIPFAEKTSEFDFNTLLRMSLSYFCQKLDKPLIILFIDSLIGCLKEKRVQRIVEPVILGRAEGYAWGDDDYQYVLDLGLLRESEGKLIPANPIYSEVIIRALASASQMEMSRRAYPPQMPAYLSDGKLNMRRLLEDFQYFWQQHSESWVARYQYQEAAPHLILHAFLYRIVNGGGRISREMAAGNGRLGGCPRTEAVAREGWFEADFFII</sequence>
<keyword evidence="2" id="KW-1185">Reference proteome</keyword>
<name>A0A1H6F342_9GAMM</name>
<dbReference type="EMBL" id="FMSV02000064">
    <property type="protein sequence ID" value="SEH04588.1"/>
    <property type="molecule type" value="Genomic_DNA"/>
</dbReference>
<dbReference type="InterPro" id="IPR027417">
    <property type="entry name" value="P-loop_NTPase"/>
</dbReference>
<dbReference type="SUPFAM" id="SSF52540">
    <property type="entry name" value="P-loop containing nucleoside triphosphate hydrolases"/>
    <property type="match status" value="1"/>
</dbReference>
<proteinExistence type="predicted"/>
<protein>
    <recommendedName>
        <fullName evidence="3">Archaeal ATPase</fullName>
    </recommendedName>
</protein>
<evidence type="ECO:0008006" key="3">
    <source>
        <dbReference type="Google" id="ProtNLM"/>
    </source>
</evidence>
<evidence type="ECO:0000313" key="2">
    <source>
        <dbReference type="Proteomes" id="UP000236724"/>
    </source>
</evidence>